<dbReference type="Proteomes" id="UP000594260">
    <property type="component" value="Unplaced"/>
</dbReference>
<dbReference type="OMA" id="QFKLMPQ"/>
<evidence type="ECO:0000256" key="6">
    <source>
        <dbReference type="ARBA" id="ARBA00023180"/>
    </source>
</evidence>
<dbReference type="EnsemblMetazoa" id="XM_022806929">
    <property type="protein sequence ID" value="XP_022662664"/>
    <property type="gene ID" value="LOC111250929"/>
</dbReference>
<comment type="cofactor">
    <cofactor evidence="1">
        <name>Ca(2+)</name>
        <dbReference type="ChEBI" id="CHEBI:29108"/>
    </cofactor>
</comment>
<evidence type="ECO:0000313" key="10">
    <source>
        <dbReference type="Proteomes" id="UP000594260"/>
    </source>
</evidence>
<proteinExistence type="inferred from homology"/>
<protein>
    <recommendedName>
        <fullName evidence="8">Sulfatase N-terminal domain-containing protein</fullName>
    </recommendedName>
</protein>
<keyword evidence="3" id="KW-0479">Metal-binding</keyword>
<name>A0A7M7K8F4_VARDE</name>
<dbReference type="AlphaFoldDB" id="A0A7M7K8F4"/>
<reference evidence="9" key="1">
    <citation type="submission" date="2021-01" db="UniProtKB">
        <authorList>
            <consortium name="EnsemblMetazoa"/>
        </authorList>
    </citation>
    <scope>IDENTIFICATION</scope>
</reference>
<dbReference type="SUPFAM" id="SSF53649">
    <property type="entry name" value="Alkaline phosphatase-like"/>
    <property type="match status" value="1"/>
</dbReference>
<keyword evidence="7" id="KW-0732">Signal</keyword>
<dbReference type="Pfam" id="PF00884">
    <property type="entry name" value="Sulfatase"/>
    <property type="match status" value="1"/>
</dbReference>
<dbReference type="GO" id="GO:0008484">
    <property type="term" value="F:sulfuric ester hydrolase activity"/>
    <property type="evidence" value="ECO:0007669"/>
    <property type="project" value="InterPro"/>
</dbReference>
<keyword evidence="6" id="KW-0325">Glycoprotein</keyword>
<evidence type="ECO:0000259" key="8">
    <source>
        <dbReference type="Pfam" id="PF00884"/>
    </source>
</evidence>
<dbReference type="PROSITE" id="PS00149">
    <property type="entry name" value="SULFATASE_2"/>
    <property type="match status" value="1"/>
</dbReference>
<dbReference type="Gene3D" id="3.40.720.10">
    <property type="entry name" value="Alkaline Phosphatase, subunit A"/>
    <property type="match status" value="1"/>
</dbReference>
<evidence type="ECO:0000313" key="9">
    <source>
        <dbReference type="EnsemblMetazoa" id="XP_022662664"/>
    </source>
</evidence>
<keyword evidence="5" id="KW-0106">Calcium</keyword>
<dbReference type="KEGG" id="vde:111250929"/>
<feature type="chain" id="PRO_5033597039" description="Sulfatase N-terminal domain-containing protein" evidence="7">
    <location>
        <begin position="23"/>
        <end position="586"/>
    </location>
</feature>
<keyword evidence="10" id="KW-1185">Reference proteome</keyword>
<evidence type="ECO:0000256" key="5">
    <source>
        <dbReference type="ARBA" id="ARBA00022837"/>
    </source>
</evidence>
<dbReference type="InterPro" id="IPR047115">
    <property type="entry name" value="ARSB"/>
</dbReference>
<dbReference type="InterPro" id="IPR024607">
    <property type="entry name" value="Sulfatase_CS"/>
</dbReference>
<dbReference type="OrthoDB" id="103349at2759"/>
<evidence type="ECO:0000256" key="1">
    <source>
        <dbReference type="ARBA" id="ARBA00001913"/>
    </source>
</evidence>
<comment type="similarity">
    <text evidence="2">Belongs to the sulfatase family.</text>
</comment>
<dbReference type="GO" id="GO:0046872">
    <property type="term" value="F:metal ion binding"/>
    <property type="evidence" value="ECO:0007669"/>
    <property type="project" value="UniProtKB-KW"/>
</dbReference>
<dbReference type="EnsemblMetazoa" id="XM_022806928">
    <property type="protein sequence ID" value="XP_022662663"/>
    <property type="gene ID" value="LOC111250929"/>
</dbReference>
<dbReference type="RefSeq" id="XP_022662664.1">
    <property type="nucleotide sequence ID" value="XM_022806929.1"/>
</dbReference>
<evidence type="ECO:0000256" key="4">
    <source>
        <dbReference type="ARBA" id="ARBA00022801"/>
    </source>
</evidence>
<organism evidence="9 10">
    <name type="scientific">Varroa destructor</name>
    <name type="common">Honeybee mite</name>
    <dbReference type="NCBI Taxonomy" id="109461"/>
    <lineage>
        <taxon>Eukaryota</taxon>
        <taxon>Metazoa</taxon>
        <taxon>Ecdysozoa</taxon>
        <taxon>Arthropoda</taxon>
        <taxon>Chelicerata</taxon>
        <taxon>Arachnida</taxon>
        <taxon>Acari</taxon>
        <taxon>Parasitiformes</taxon>
        <taxon>Mesostigmata</taxon>
        <taxon>Gamasina</taxon>
        <taxon>Dermanyssoidea</taxon>
        <taxon>Varroidae</taxon>
        <taxon>Varroa</taxon>
    </lineage>
</organism>
<dbReference type="PANTHER" id="PTHR10342:SF273">
    <property type="entry name" value="RE14504P"/>
    <property type="match status" value="1"/>
</dbReference>
<dbReference type="PANTHER" id="PTHR10342">
    <property type="entry name" value="ARYLSULFATASE"/>
    <property type="match status" value="1"/>
</dbReference>
<feature type="signal peptide" evidence="7">
    <location>
        <begin position="1"/>
        <end position="22"/>
    </location>
</feature>
<accession>A0A7M7K8F4</accession>
<feature type="domain" description="Sulfatase N-terminal" evidence="8">
    <location>
        <begin position="75"/>
        <end position="394"/>
    </location>
</feature>
<sequence>MACSVVRRWPLLILGFAIGTRAQEYDYGDADYLDPLLDNGLRLSPDTLGVFDSFGLPFANPVTFRRHVQRPQRRPNVIVILADDMGWNDVSFTGSSQIPTPNLDALASSGVMLHHHYVQPLCTPSRAALLTGMYPINTGMQHYVIRSREPWGLPLDIKLLPQYLKELGYSTHIVGKWHLGQFREEYLPTRRGFDSHLGYYNGYIDYFSHNHTFQQYNALDFFLNEKPYLTDEYATRVFTRRAQEIIRDHDVNQPLFLYFAHLAVHRATDKDPFQAPQETINKFSYVGDRNRTTFAAMLKELDISVGQVVDALARKGILDNTVILFSSDNGGQATAPMENTGSNFPLRGQKRTLFEGGTRVPAFVWSPLIRRPRRVFRGITHIVDWLPTIYHLAGGDVASLDHLDGVNIWSSLSNDAPSPRTEILYNIDPVDRNLAIRIGRYKLLFGRQSNLTGWYDGRGFGYVSHFVLEKHMDQSVVARIFKNLGYWWKGPEQNYQSKPTWQWRENARVQCGRHPDAQPCVPGEQPCLFDLAIDPCEYNNIYQQFRQIADYLLARLELHARNARHINNKPDDDNFRPNTTWGPWIY</sequence>
<evidence type="ECO:0000256" key="7">
    <source>
        <dbReference type="SAM" id="SignalP"/>
    </source>
</evidence>
<keyword evidence="4" id="KW-0378">Hydrolase</keyword>
<evidence type="ECO:0000256" key="3">
    <source>
        <dbReference type="ARBA" id="ARBA00022723"/>
    </source>
</evidence>
<dbReference type="InterPro" id="IPR000917">
    <property type="entry name" value="Sulfatase_N"/>
</dbReference>
<dbReference type="RefSeq" id="XP_022662663.1">
    <property type="nucleotide sequence ID" value="XM_022806928.1"/>
</dbReference>
<dbReference type="Gene3D" id="3.30.1120.10">
    <property type="match status" value="1"/>
</dbReference>
<evidence type="ECO:0000256" key="2">
    <source>
        <dbReference type="ARBA" id="ARBA00008779"/>
    </source>
</evidence>
<dbReference type="InParanoid" id="A0A7M7K8F4"/>
<dbReference type="GeneID" id="111250929"/>
<dbReference type="CDD" id="cd16029">
    <property type="entry name" value="4-S"/>
    <property type="match status" value="1"/>
</dbReference>
<dbReference type="PROSITE" id="PS00523">
    <property type="entry name" value="SULFATASE_1"/>
    <property type="match status" value="1"/>
</dbReference>
<dbReference type="InterPro" id="IPR017850">
    <property type="entry name" value="Alkaline_phosphatase_core_sf"/>
</dbReference>
<dbReference type="FunCoup" id="A0A7M7K8F4">
    <property type="interactions" value="56"/>
</dbReference>